<proteinExistence type="predicted"/>
<name>A0A381Z818_9ZZZZ</name>
<protein>
    <submittedName>
        <fullName evidence="1">Uncharacterized protein</fullName>
    </submittedName>
</protein>
<accession>A0A381Z818</accession>
<dbReference type="AlphaFoldDB" id="A0A381Z818"/>
<dbReference type="EMBL" id="UINC01020287">
    <property type="protein sequence ID" value="SVA85329.1"/>
    <property type="molecule type" value="Genomic_DNA"/>
</dbReference>
<evidence type="ECO:0000313" key="1">
    <source>
        <dbReference type="EMBL" id="SVA85329.1"/>
    </source>
</evidence>
<reference evidence="1" key="1">
    <citation type="submission" date="2018-05" db="EMBL/GenBank/DDBJ databases">
        <authorList>
            <person name="Lanie J.A."/>
            <person name="Ng W.-L."/>
            <person name="Kazmierczak K.M."/>
            <person name="Andrzejewski T.M."/>
            <person name="Davidsen T.M."/>
            <person name="Wayne K.J."/>
            <person name="Tettelin H."/>
            <person name="Glass J.I."/>
            <person name="Rusch D."/>
            <person name="Podicherti R."/>
            <person name="Tsui H.-C.T."/>
            <person name="Winkler M.E."/>
        </authorList>
    </citation>
    <scope>NUCLEOTIDE SEQUENCE</scope>
</reference>
<organism evidence="1">
    <name type="scientific">marine metagenome</name>
    <dbReference type="NCBI Taxonomy" id="408172"/>
    <lineage>
        <taxon>unclassified sequences</taxon>
        <taxon>metagenomes</taxon>
        <taxon>ecological metagenomes</taxon>
    </lineage>
</organism>
<sequence>MSNYFFLESYMSKTKHAIKRMQKRGMNDIQVELLEKYGVKKRQKQHWRDKNSQAAMVHLNKTGKKIARKKGVNPKFVGMKNLETGAWITFFVPYNNKRIRNY</sequence>
<gene>
    <name evidence="1" type="ORF">METZ01_LOCUS138183</name>
</gene>